<dbReference type="EMBL" id="JAHESF010000057">
    <property type="protein sequence ID" value="MBT1701113.1"/>
    <property type="molecule type" value="Genomic_DNA"/>
</dbReference>
<dbReference type="Proteomes" id="UP001319200">
    <property type="component" value="Unassembled WGS sequence"/>
</dbReference>
<name>A0AAP2DTM2_9BACT</name>
<keyword evidence="2" id="KW-1185">Reference proteome</keyword>
<dbReference type="RefSeq" id="WP_254169799.1">
    <property type="nucleotide sequence ID" value="NZ_JAHESF010000057.1"/>
</dbReference>
<evidence type="ECO:0000313" key="2">
    <source>
        <dbReference type="Proteomes" id="UP001319200"/>
    </source>
</evidence>
<proteinExistence type="predicted"/>
<dbReference type="AlphaFoldDB" id="A0AAP2DTM2"/>
<sequence length="57" mass="6895">MRRLFRKGERVRSKIDGKVVEVLKYIKKNLVEVMWFDMEKKEPRKNTIEEDKLSKAA</sequence>
<reference evidence="1 2" key="1">
    <citation type="submission" date="2021-05" db="EMBL/GenBank/DDBJ databases">
        <title>A Polyphasic approach of four new species of the genus Ohtaekwangia: Ohtaekwangia histidinii sp. nov., Ohtaekwangia cretensis sp. nov., Ohtaekwangia indiensis sp. nov., Ohtaekwangia reichenbachii sp. nov. from diverse environment.</title>
        <authorList>
            <person name="Octaviana S."/>
        </authorList>
    </citation>
    <scope>NUCLEOTIDE SEQUENCE [LARGE SCALE GENOMIC DNA]</scope>
    <source>
        <strain evidence="1 2">PWU4</strain>
    </source>
</reference>
<accession>A0AAP2DTM2</accession>
<gene>
    <name evidence="1" type="ORF">KK083_29745</name>
</gene>
<evidence type="ECO:0000313" key="1">
    <source>
        <dbReference type="EMBL" id="MBT1701113.1"/>
    </source>
</evidence>
<protein>
    <submittedName>
        <fullName evidence="1">Uncharacterized protein</fullName>
    </submittedName>
</protein>
<organism evidence="1 2">
    <name type="scientific">Chryseosolibacter histidini</name>
    <dbReference type="NCBI Taxonomy" id="2782349"/>
    <lineage>
        <taxon>Bacteria</taxon>
        <taxon>Pseudomonadati</taxon>
        <taxon>Bacteroidota</taxon>
        <taxon>Cytophagia</taxon>
        <taxon>Cytophagales</taxon>
        <taxon>Chryseotaleaceae</taxon>
        <taxon>Chryseosolibacter</taxon>
    </lineage>
</organism>
<comment type="caution">
    <text evidence="1">The sequence shown here is derived from an EMBL/GenBank/DDBJ whole genome shotgun (WGS) entry which is preliminary data.</text>
</comment>